<reference evidence="6 7" key="1">
    <citation type="submission" date="2017-07" db="EMBL/GenBank/DDBJ databases">
        <title>Draft Genome Sequences of Select Purple Nonsulfur Bacteria.</title>
        <authorList>
            <person name="Lasarre B."/>
            <person name="Mckinlay J.B."/>
        </authorList>
    </citation>
    <scope>NUCLEOTIDE SEQUENCE [LARGE SCALE GENOMIC DNA]</scope>
    <source>
        <strain evidence="6 7">DSM 11907</strain>
    </source>
</reference>
<dbReference type="PROSITE" id="PS01124">
    <property type="entry name" value="HTH_ARAC_FAMILY_2"/>
    <property type="match status" value="1"/>
</dbReference>
<comment type="caution">
    <text evidence="6">The sequence shown here is derived from an EMBL/GenBank/DDBJ whole genome shotgun (WGS) entry which is preliminary data.</text>
</comment>
<evidence type="ECO:0000259" key="5">
    <source>
        <dbReference type="PROSITE" id="PS01124"/>
    </source>
</evidence>
<dbReference type="SMART" id="SM00342">
    <property type="entry name" value="HTH_ARAC"/>
    <property type="match status" value="1"/>
</dbReference>
<dbReference type="Gene3D" id="1.10.10.60">
    <property type="entry name" value="Homeodomain-like"/>
    <property type="match status" value="1"/>
</dbReference>
<dbReference type="PROSITE" id="PS00041">
    <property type="entry name" value="HTH_ARAC_FAMILY_1"/>
    <property type="match status" value="1"/>
</dbReference>
<dbReference type="Proteomes" id="UP000248863">
    <property type="component" value="Unassembled WGS sequence"/>
</dbReference>
<dbReference type="PANTHER" id="PTHR46796">
    <property type="entry name" value="HTH-TYPE TRANSCRIPTIONAL ACTIVATOR RHAS-RELATED"/>
    <property type="match status" value="1"/>
</dbReference>
<evidence type="ECO:0000256" key="2">
    <source>
        <dbReference type="ARBA" id="ARBA00023125"/>
    </source>
</evidence>
<dbReference type="EMBL" id="NPEU01000128">
    <property type="protein sequence ID" value="RAI38396.1"/>
    <property type="molecule type" value="Genomic_DNA"/>
</dbReference>
<dbReference type="InterPro" id="IPR050204">
    <property type="entry name" value="AraC_XylS_family_regulators"/>
</dbReference>
<keyword evidence="2" id="KW-0238">DNA-binding</keyword>
<dbReference type="Pfam" id="PF12833">
    <property type="entry name" value="HTH_18"/>
    <property type="match status" value="1"/>
</dbReference>
<accession>A0A327KJY1</accession>
<evidence type="ECO:0000256" key="3">
    <source>
        <dbReference type="ARBA" id="ARBA00023163"/>
    </source>
</evidence>
<keyword evidence="3" id="KW-0804">Transcription</keyword>
<dbReference type="GO" id="GO:0043565">
    <property type="term" value="F:sequence-specific DNA binding"/>
    <property type="evidence" value="ECO:0007669"/>
    <property type="project" value="InterPro"/>
</dbReference>
<feature type="region of interest" description="Disordered" evidence="4">
    <location>
        <begin position="144"/>
        <end position="164"/>
    </location>
</feature>
<evidence type="ECO:0000256" key="4">
    <source>
        <dbReference type="SAM" id="MobiDB-lite"/>
    </source>
</evidence>
<evidence type="ECO:0000313" key="6">
    <source>
        <dbReference type="EMBL" id="RAI38396.1"/>
    </source>
</evidence>
<evidence type="ECO:0000313" key="7">
    <source>
        <dbReference type="Proteomes" id="UP000248863"/>
    </source>
</evidence>
<feature type="domain" description="HTH araC/xylS-type" evidence="5">
    <location>
        <begin position="213"/>
        <end position="298"/>
    </location>
</feature>
<evidence type="ECO:0000256" key="1">
    <source>
        <dbReference type="ARBA" id="ARBA00023015"/>
    </source>
</evidence>
<gene>
    <name evidence="6" type="ORF">CH338_12855</name>
</gene>
<keyword evidence="7" id="KW-1185">Reference proteome</keyword>
<dbReference type="AlphaFoldDB" id="A0A327KJY1"/>
<proteinExistence type="predicted"/>
<keyword evidence="1" id="KW-0805">Transcription regulation</keyword>
<name>A0A327KJY1_9BRAD</name>
<organism evidence="6 7">
    <name type="scientific">Rhodoplanes elegans</name>
    <dbReference type="NCBI Taxonomy" id="29408"/>
    <lineage>
        <taxon>Bacteria</taxon>
        <taxon>Pseudomonadati</taxon>
        <taxon>Pseudomonadota</taxon>
        <taxon>Alphaproteobacteria</taxon>
        <taxon>Hyphomicrobiales</taxon>
        <taxon>Nitrobacteraceae</taxon>
        <taxon>Rhodoplanes</taxon>
    </lineage>
</organism>
<dbReference type="InterPro" id="IPR018060">
    <property type="entry name" value="HTH_AraC"/>
</dbReference>
<dbReference type="InterPro" id="IPR018062">
    <property type="entry name" value="HTH_AraC-typ_CS"/>
</dbReference>
<protein>
    <recommendedName>
        <fullName evidence="5">HTH araC/xylS-type domain-containing protein</fullName>
    </recommendedName>
</protein>
<sequence length="304" mass="32408">MREADVSFLLTSRGLPEWSVHNRRCGDVVIQHGRCGAGMVADGTIGQPGVLVFVMQSTLDRHAVTLNGVPVARHGIAVLPPGSRFVFANAVPHSWISLTLPLAMLTPAQVDRLAGRTRSATASLIQAEAETFAALLAQIDKGRSQAARDEAPSGDDAASPEQAHDAATAISQMLVEVIGAPGSRHVPAAPHHHLIVRRAFEQGRDATGPVPGLADLCVAAGVCERTLRRAFGAVYGMPPSRYLKLLQLNHVHASLLDPSARGRLVTDVLTSHGVTELGRFAAQYRTLFGELPSQTMRRLERSTG</sequence>
<dbReference type="GO" id="GO:0003700">
    <property type="term" value="F:DNA-binding transcription factor activity"/>
    <property type="evidence" value="ECO:0007669"/>
    <property type="project" value="InterPro"/>
</dbReference>